<protein>
    <recommendedName>
        <fullName evidence="4">BED-type domain-containing protein</fullName>
    </recommendedName>
</protein>
<organism evidence="2 3">
    <name type="scientific">Heterostelium pallidum (strain ATCC 26659 / Pp 5 / PN500)</name>
    <name type="common">Cellular slime mold</name>
    <name type="synonym">Polysphondylium pallidum</name>
    <dbReference type="NCBI Taxonomy" id="670386"/>
    <lineage>
        <taxon>Eukaryota</taxon>
        <taxon>Amoebozoa</taxon>
        <taxon>Evosea</taxon>
        <taxon>Eumycetozoa</taxon>
        <taxon>Dictyostelia</taxon>
        <taxon>Acytosteliales</taxon>
        <taxon>Acytosteliaceae</taxon>
        <taxon>Heterostelium</taxon>
    </lineage>
</organism>
<dbReference type="InParanoid" id="D3BHS7"/>
<keyword evidence="3" id="KW-1185">Reference proteome</keyword>
<name>D3BHS7_HETP5</name>
<evidence type="ECO:0008006" key="4">
    <source>
        <dbReference type="Google" id="ProtNLM"/>
    </source>
</evidence>
<sequence length="107" mass="11827">MSDSESEASISTTTTSSSSYSILDTSKFKSHIWKHFQLRCFSDGSRKAVCSIGHCKYSFTYDVGHSQTNSGSNHLKKKHPNLDGQAKISSNGEIKKTLGSNYLNLIF</sequence>
<dbReference type="EMBL" id="ADBJ01000037">
    <property type="protein sequence ID" value="EFA78827.1"/>
    <property type="molecule type" value="Genomic_DNA"/>
</dbReference>
<dbReference type="GeneID" id="31363771"/>
<feature type="compositionally biased region" description="Low complexity" evidence="1">
    <location>
        <begin position="7"/>
        <end position="20"/>
    </location>
</feature>
<dbReference type="RefSeq" id="XP_020430951.1">
    <property type="nucleotide sequence ID" value="XM_020579112.1"/>
</dbReference>
<evidence type="ECO:0000313" key="3">
    <source>
        <dbReference type="Proteomes" id="UP000001396"/>
    </source>
</evidence>
<feature type="region of interest" description="Disordered" evidence="1">
    <location>
        <begin position="1"/>
        <end position="20"/>
    </location>
</feature>
<evidence type="ECO:0000313" key="2">
    <source>
        <dbReference type="EMBL" id="EFA78827.1"/>
    </source>
</evidence>
<comment type="caution">
    <text evidence="2">The sequence shown here is derived from an EMBL/GenBank/DDBJ whole genome shotgun (WGS) entry which is preliminary data.</text>
</comment>
<dbReference type="AlphaFoldDB" id="D3BHS7"/>
<evidence type="ECO:0000256" key="1">
    <source>
        <dbReference type="SAM" id="MobiDB-lite"/>
    </source>
</evidence>
<gene>
    <name evidence="2" type="ORF">PPL_08291</name>
</gene>
<accession>D3BHS7</accession>
<reference evidence="2 3" key="1">
    <citation type="journal article" date="2011" name="Genome Res.">
        <title>Phylogeny-wide analysis of social amoeba genomes highlights ancient origins for complex intercellular communication.</title>
        <authorList>
            <person name="Heidel A.J."/>
            <person name="Lawal H.M."/>
            <person name="Felder M."/>
            <person name="Schilde C."/>
            <person name="Helps N.R."/>
            <person name="Tunggal B."/>
            <person name="Rivero F."/>
            <person name="John U."/>
            <person name="Schleicher M."/>
            <person name="Eichinger L."/>
            <person name="Platzer M."/>
            <person name="Noegel A.A."/>
            <person name="Schaap P."/>
            <person name="Gloeckner G."/>
        </authorList>
    </citation>
    <scope>NUCLEOTIDE SEQUENCE [LARGE SCALE GENOMIC DNA]</scope>
    <source>
        <strain evidence="3">ATCC 26659 / Pp 5 / PN500</strain>
    </source>
</reference>
<proteinExistence type="predicted"/>
<dbReference type="Proteomes" id="UP000001396">
    <property type="component" value="Unassembled WGS sequence"/>
</dbReference>
<feature type="region of interest" description="Disordered" evidence="1">
    <location>
        <begin position="67"/>
        <end position="88"/>
    </location>
</feature>